<dbReference type="Proteomes" id="UP000652219">
    <property type="component" value="Unassembled WGS sequence"/>
</dbReference>
<proteinExistence type="predicted"/>
<feature type="region of interest" description="Disordered" evidence="1">
    <location>
        <begin position="1"/>
        <end position="92"/>
    </location>
</feature>
<dbReference type="AlphaFoldDB" id="A0A8H6MRZ0"/>
<evidence type="ECO:0000313" key="3">
    <source>
        <dbReference type="Proteomes" id="UP000652219"/>
    </source>
</evidence>
<evidence type="ECO:0000256" key="1">
    <source>
        <dbReference type="SAM" id="MobiDB-lite"/>
    </source>
</evidence>
<organism evidence="2 3">
    <name type="scientific">Colletotrichum sojae</name>
    <dbReference type="NCBI Taxonomy" id="2175907"/>
    <lineage>
        <taxon>Eukaryota</taxon>
        <taxon>Fungi</taxon>
        <taxon>Dikarya</taxon>
        <taxon>Ascomycota</taxon>
        <taxon>Pezizomycotina</taxon>
        <taxon>Sordariomycetes</taxon>
        <taxon>Hypocreomycetidae</taxon>
        <taxon>Glomerellales</taxon>
        <taxon>Glomerellaceae</taxon>
        <taxon>Colletotrichum</taxon>
        <taxon>Colletotrichum orchidearum species complex</taxon>
    </lineage>
</organism>
<gene>
    <name evidence="2" type="ORF">CSOJ01_08516</name>
</gene>
<accession>A0A8H6MRZ0</accession>
<protein>
    <submittedName>
        <fullName evidence="2">Uncharacterized protein</fullName>
    </submittedName>
</protein>
<sequence length="92" mass="9995">MAHNTTRLGDIPPGAAHSPPDVSDRPQTRRGHYTHETKPSSRNPSRHLIRPRGGCVDPFDMTLPGSSSDRPRARARQGSRGPRLPAAPSAQE</sequence>
<dbReference type="EMBL" id="WIGN01000148">
    <property type="protein sequence ID" value="KAF6806942.1"/>
    <property type="molecule type" value="Genomic_DNA"/>
</dbReference>
<comment type="caution">
    <text evidence="2">The sequence shown here is derived from an EMBL/GenBank/DDBJ whole genome shotgun (WGS) entry which is preliminary data.</text>
</comment>
<keyword evidence="3" id="KW-1185">Reference proteome</keyword>
<reference evidence="2 3" key="1">
    <citation type="journal article" date="2020" name="Phytopathology">
        <title>Genome Sequence Resources of Colletotrichum truncatum, C. plurivorum, C. musicola, and C. sojae: Four Species Pathogenic to Soybean (Glycine max).</title>
        <authorList>
            <person name="Rogerio F."/>
            <person name="Boufleur T.R."/>
            <person name="Ciampi-Guillardi M."/>
            <person name="Sukno S.A."/>
            <person name="Thon M.R."/>
            <person name="Massola Junior N.S."/>
            <person name="Baroncelli R."/>
        </authorList>
    </citation>
    <scope>NUCLEOTIDE SEQUENCE [LARGE SCALE GENOMIC DNA]</scope>
    <source>
        <strain evidence="2 3">LFN0009</strain>
    </source>
</reference>
<feature type="compositionally biased region" description="Basic and acidic residues" evidence="1">
    <location>
        <begin position="22"/>
        <end position="39"/>
    </location>
</feature>
<evidence type="ECO:0000313" key="2">
    <source>
        <dbReference type="EMBL" id="KAF6806942.1"/>
    </source>
</evidence>
<name>A0A8H6MRZ0_9PEZI</name>